<feature type="compositionally biased region" description="Polar residues" evidence="1">
    <location>
        <begin position="157"/>
        <end position="171"/>
    </location>
</feature>
<reference evidence="2" key="2">
    <citation type="submission" date="2020-07" db="EMBL/GenBank/DDBJ databases">
        <authorList>
            <person name="Vera ALvarez R."/>
            <person name="Arias-Moreno D.M."/>
            <person name="Jimenez-Jacinto V."/>
            <person name="Jimenez-Bremont J.F."/>
            <person name="Swaminathan K."/>
            <person name="Moose S.P."/>
            <person name="Guerrero-Gonzalez M.L."/>
            <person name="Marino-Ramirez L."/>
            <person name="Landsman D."/>
            <person name="Rodriguez-Kessler M."/>
            <person name="Delgado-Sanchez P."/>
        </authorList>
    </citation>
    <scope>NUCLEOTIDE SEQUENCE</scope>
    <source>
        <tissue evidence="2">Cladode</tissue>
    </source>
</reference>
<name>A0A7C9EXW6_OPUST</name>
<organism evidence="2">
    <name type="scientific">Opuntia streptacantha</name>
    <name type="common">Prickly pear cactus</name>
    <name type="synonym">Opuntia cardona</name>
    <dbReference type="NCBI Taxonomy" id="393608"/>
    <lineage>
        <taxon>Eukaryota</taxon>
        <taxon>Viridiplantae</taxon>
        <taxon>Streptophyta</taxon>
        <taxon>Embryophyta</taxon>
        <taxon>Tracheophyta</taxon>
        <taxon>Spermatophyta</taxon>
        <taxon>Magnoliopsida</taxon>
        <taxon>eudicotyledons</taxon>
        <taxon>Gunneridae</taxon>
        <taxon>Pentapetalae</taxon>
        <taxon>Caryophyllales</taxon>
        <taxon>Cactineae</taxon>
        <taxon>Cactaceae</taxon>
        <taxon>Opuntioideae</taxon>
        <taxon>Opuntia</taxon>
    </lineage>
</organism>
<reference evidence="2" key="1">
    <citation type="journal article" date="2013" name="J. Plant Res.">
        <title>Effect of fungi and light on seed germination of three Opuntia species from semiarid lands of central Mexico.</title>
        <authorList>
            <person name="Delgado-Sanchez P."/>
            <person name="Jimenez-Bremont J.F."/>
            <person name="Guerrero-Gonzalez Mde L."/>
            <person name="Flores J."/>
        </authorList>
    </citation>
    <scope>NUCLEOTIDE SEQUENCE</scope>
    <source>
        <tissue evidence="2">Cladode</tissue>
    </source>
</reference>
<evidence type="ECO:0000256" key="1">
    <source>
        <dbReference type="SAM" id="MobiDB-lite"/>
    </source>
</evidence>
<dbReference type="EMBL" id="GISG01287635">
    <property type="protein sequence ID" value="MBA4680562.1"/>
    <property type="molecule type" value="Transcribed_RNA"/>
</dbReference>
<dbReference type="AlphaFoldDB" id="A0A7C9EXW6"/>
<evidence type="ECO:0000313" key="2">
    <source>
        <dbReference type="EMBL" id="MBA4680562.1"/>
    </source>
</evidence>
<protein>
    <submittedName>
        <fullName evidence="2">Uncharacterized protein</fullName>
    </submittedName>
</protein>
<feature type="region of interest" description="Disordered" evidence="1">
    <location>
        <begin position="153"/>
        <end position="173"/>
    </location>
</feature>
<sequence>MLKPKKPPDPSQLPLLCSSLPSLPSVSLDYPSLSLTPARSFALIWTPHRFSLAPFSRSGQLLACVVSTAIKRRLIASLTTLFERCSSLSKVLDATIGSTTPDRSPAFLPIRTRSRSVCLPAVSRFSAVAVVTDLIIQTKGALHEADGAALLHRPGSSLEQPNKQPPEQSQDCFRRNSPKAVIPMNGSRFARVASYCHNWPDRSVCIASCCSIVHSQTQGRL</sequence>
<proteinExistence type="predicted"/>
<accession>A0A7C9EXW6</accession>